<evidence type="ECO:0000256" key="6">
    <source>
        <dbReference type="ARBA" id="ARBA00023268"/>
    </source>
</evidence>
<dbReference type="PANTHER" id="PTHR32282:SF31">
    <property type="entry name" value="PEPTIDOGLYCAN GLYCOSYLTRANSFERASE"/>
    <property type="match status" value="1"/>
</dbReference>
<sequence length="761" mass="83452">MTPPQPPRKPQTLLSRATQVVKTLQAKVQIPGLALKPNARVAELWIQDAGTDKAETYPLLGDRYSIGRSAKSCDIVVRNPVVSQIHLSLARDTSKRQSPFVLRDENSTNGIYWGKRRVAAIELHHGDVFTLGPPELAAAVRIKFHNPPPQYVRTLQWVACGIGGVTALLALIVGYEWTKFSVTPLPAATGGPTIVFARDGETMLRQPRSTAHTDLQNLQDFSTYLPKAVIASEDSRYYWHFGVDPIGILRATVVNVGSREFEQGASTVTQQVARSIFRSYVGAEDSLGRKLREAVVALKLETFYSKDFILLMYLNRVFLGADTYGFEDAARFYFDKSAKELNLSEAATLVGILPSPNGFNFCGDVRSNQKAIEYRNRVISRMLAQGMVTTEEANRARRSQIEVSSRVCEAQAKTIAPYFYNAVFQELQAILGKELAAEGNYIVETQLDLDMQAKAEEALRNSVRQAGASIGYSQGAVVTLDASTGAVLAMVGGTDYKTSQFNRVTQAQRQPGSAFKLFTYAAAIEKGISPEKSYSCAPVSWQGQRFRGCIRGSDELDVATGLALSENPIALRVAQDVGLDSIMRMAQRLGIQSPLQPVPGLVLGQSETSLLEMTGAYGAIANDGVWNRPHLIMRILDSSDCDDRQDLKTCREIYAYNRTQTTNRRILSPGVAQTVTSMLRGVVERGTGTAANIGLGEEAGKTGTSGLAARNQNFDLWFIGFLTREKLVTGVWLGNDNNAPMSGYGVQAARLWGNYMREVVR</sequence>
<comment type="caution">
    <text evidence="10">The sequence shown here is derived from an EMBL/GenBank/DDBJ whole genome shotgun (WGS) entry which is preliminary data.</text>
</comment>
<accession>A0A9X5E0V5</accession>
<evidence type="ECO:0000256" key="7">
    <source>
        <dbReference type="ARBA" id="ARBA00034000"/>
    </source>
</evidence>
<dbReference type="InterPro" id="IPR008984">
    <property type="entry name" value="SMAD_FHA_dom_sf"/>
</dbReference>
<comment type="catalytic activity">
    <reaction evidence="7">
        <text>Preferential cleavage: (Ac)2-L-Lys-D-Ala-|-D-Ala. Also transpeptidation of peptidyl-alanyl moieties that are N-acyl substituents of D-alanine.</text>
        <dbReference type="EC" id="3.4.16.4"/>
    </reaction>
</comment>
<dbReference type="AlphaFoldDB" id="A0A9X5E0V5"/>
<dbReference type="InterPro" id="IPR012338">
    <property type="entry name" value="Beta-lactam/transpept-like"/>
</dbReference>
<evidence type="ECO:0000256" key="2">
    <source>
        <dbReference type="ARBA" id="ARBA00022670"/>
    </source>
</evidence>
<dbReference type="Pfam" id="PF00912">
    <property type="entry name" value="Transgly"/>
    <property type="match status" value="1"/>
</dbReference>
<dbReference type="GO" id="GO:0008955">
    <property type="term" value="F:peptidoglycan glycosyltransferase activity"/>
    <property type="evidence" value="ECO:0007669"/>
    <property type="project" value="UniProtKB-EC"/>
</dbReference>
<evidence type="ECO:0000259" key="9">
    <source>
        <dbReference type="PROSITE" id="PS50006"/>
    </source>
</evidence>
<evidence type="ECO:0000256" key="5">
    <source>
        <dbReference type="ARBA" id="ARBA00022801"/>
    </source>
</evidence>
<dbReference type="GO" id="GO:0009002">
    <property type="term" value="F:serine-type D-Ala-D-Ala carboxypeptidase activity"/>
    <property type="evidence" value="ECO:0007669"/>
    <property type="project" value="UniProtKB-EC"/>
</dbReference>
<dbReference type="GO" id="GO:0009252">
    <property type="term" value="P:peptidoglycan biosynthetic process"/>
    <property type="evidence" value="ECO:0007669"/>
    <property type="project" value="TreeGrafter"/>
</dbReference>
<dbReference type="Proteomes" id="UP000031532">
    <property type="component" value="Unassembled WGS sequence"/>
</dbReference>
<gene>
    <name evidence="10" type="ORF">QH73_0000740</name>
</gene>
<dbReference type="EMBL" id="JTJC03000001">
    <property type="protein sequence ID" value="NHC33204.1"/>
    <property type="molecule type" value="Genomic_DNA"/>
</dbReference>
<dbReference type="InterPro" id="IPR001460">
    <property type="entry name" value="PCN-bd_Tpept"/>
</dbReference>
<name>A0A9X5E0V5_9CYAN</name>
<keyword evidence="1" id="KW-0121">Carboxypeptidase</keyword>
<evidence type="ECO:0000256" key="8">
    <source>
        <dbReference type="ARBA" id="ARBA00049902"/>
    </source>
</evidence>
<dbReference type="SUPFAM" id="SSF56601">
    <property type="entry name" value="beta-lactamase/transpeptidase-like"/>
    <property type="match status" value="1"/>
</dbReference>
<evidence type="ECO:0000313" key="11">
    <source>
        <dbReference type="Proteomes" id="UP000031532"/>
    </source>
</evidence>
<dbReference type="PROSITE" id="PS50006">
    <property type="entry name" value="FHA_DOMAIN"/>
    <property type="match status" value="1"/>
</dbReference>
<organism evidence="10 11">
    <name type="scientific">Scytonema millei VB511283</name>
    <dbReference type="NCBI Taxonomy" id="1245923"/>
    <lineage>
        <taxon>Bacteria</taxon>
        <taxon>Bacillati</taxon>
        <taxon>Cyanobacteriota</taxon>
        <taxon>Cyanophyceae</taxon>
        <taxon>Nostocales</taxon>
        <taxon>Scytonemataceae</taxon>
        <taxon>Scytonema</taxon>
    </lineage>
</organism>
<dbReference type="SUPFAM" id="SSF53955">
    <property type="entry name" value="Lysozyme-like"/>
    <property type="match status" value="1"/>
</dbReference>
<dbReference type="PANTHER" id="PTHR32282">
    <property type="entry name" value="BINDING PROTEIN TRANSPEPTIDASE, PUTATIVE-RELATED"/>
    <property type="match status" value="1"/>
</dbReference>
<dbReference type="InterPro" id="IPR036950">
    <property type="entry name" value="PBP_transglycosylase"/>
</dbReference>
<feature type="domain" description="FHA" evidence="9">
    <location>
        <begin position="64"/>
        <end position="118"/>
    </location>
</feature>
<dbReference type="OrthoDB" id="499624at2"/>
<dbReference type="InterPro" id="IPR001264">
    <property type="entry name" value="Glyco_trans_51"/>
</dbReference>
<dbReference type="GO" id="GO:0008658">
    <property type="term" value="F:penicillin binding"/>
    <property type="evidence" value="ECO:0007669"/>
    <property type="project" value="InterPro"/>
</dbReference>
<dbReference type="SUPFAM" id="SSF49879">
    <property type="entry name" value="SMAD/FHA domain"/>
    <property type="match status" value="1"/>
</dbReference>
<keyword evidence="6" id="KW-0511">Multifunctional enzyme</keyword>
<dbReference type="SMART" id="SM00240">
    <property type="entry name" value="FHA"/>
    <property type="match status" value="1"/>
</dbReference>
<keyword evidence="3" id="KW-0328">Glycosyltransferase</keyword>
<evidence type="ECO:0000256" key="1">
    <source>
        <dbReference type="ARBA" id="ARBA00022645"/>
    </source>
</evidence>
<dbReference type="Pfam" id="PF00905">
    <property type="entry name" value="Transpeptidase"/>
    <property type="match status" value="1"/>
</dbReference>
<dbReference type="CDD" id="cd00060">
    <property type="entry name" value="FHA"/>
    <property type="match status" value="1"/>
</dbReference>
<dbReference type="RefSeq" id="WP_039714845.1">
    <property type="nucleotide sequence ID" value="NZ_JTJC03000001.1"/>
</dbReference>
<dbReference type="Gene3D" id="1.10.3810.10">
    <property type="entry name" value="Biosynthetic peptidoglycan transglycosylase-like"/>
    <property type="match status" value="1"/>
</dbReference>
<dbReference type="InterPro" id="IPR050396">
    <property type="entry name" value="Glycosyltr_51/Transpeptidase"/>
</dbReference>
<dbReference type="Pfam" id="PF00498">
    <property type="entry name" value="FHA"/>
    <property type="match status" value="1"/>
</dbReference>
<dbReference type="InterPro" id="IPR000253">
    <property type="entry name" value="FHA_dom"/>
</dbReference>
<keyword evidence="2" id="KW-0645">Protease</keyword>
<dbReference type="GO" id="GO:0006508">
    <property type="term" value="P:proteolysis"/>
    <property type="evidence" value="ECO:0007669"/>
    <property type="project" value="UniProtKB-KW"/>
</dbReference>
<proteinExistence type="predicted"/>
<dbReference type="Gene3D" id="3.40.710.10">
    <property type="entry name" value="DD-peptidase/beta-lactamase superfamily"/>
    <property type="match status" value="1"/>
</dbReference>
<comment type="catalytic activity">
    <reaction evidence="8">
        <text>[GlcNAc-(1-&gt;4)-Mur2Ac(oyl-L-Ala-gamma-D-Glu-L-Lys-D-Ala-D-Ala)](n)-di-trans,octa-cis-undecaprenyl diphosphate + beta-D-GlcNAc-(1-&gt;4)-Mur2Ac(oyl-L-Ala-gamma-D-Glu-L-Lys-D-Ala-D-Ala)-di-trans,octa-cis-undecaprenyl diphosphate = [GlcNAc-(1-&gt;4)-Mur2Ac(oyl-L-Ala-gamma-D-Glu-L-Lys-D-Ala-D-Ala)](n+1)-di-trans,octa-cis-undecaprenyl diphosphate + di-trans,octa-cis-undecaprenyl diphosphate + H(+)</text>
        <dbReference type="Rhea" id="RHEA:23708"/>
        <dbReference type="Rhea" id="RHEA-COMP:9602"/>
        <dbReference type="Rhea" id="RHEA-COMP:9603"/>
        <dbReference type="ChEBI" id="CHEBI:15378"/>
        <dbReference type="ChEBI" id="CHEBI:58405"/>
        <dbReference type="ChEBI" id="CHEBI:60033"/>
        <dbReference type="ChEBI" id="CHEBI:78435"/>
        <dbReference type="EC" id="2.4.99.28"/>
    </reaction>
</comment>
<keyword evidence="5" id="KW-0378">Hydrolase</keyword>
<dbReference type="GO" id="GO:0030288">
    <property type="term" value="C:outer membrane-bounded periplasmic space"/>
    <property type="evidence" value="ECO:0007669"/>
    <property type="project" value="TreeGrafter"/>
</dbReference>
<protein>
    <submittedName>
        <fullName evidence="10">FHA domain-containing protein</fullName>
    </submittedName>
</protein>
<evidence type="ECO:0000313" key="10">
    <source>
        <dbReference type="EMBL" id="NHC33204.1"/>
    </source>
</evidence>
<evidence type="ECO:0000256" key="3">
    <source>
        <dbReference type="ARBA" id="ARBA00022676"/>
    </source>
</evidence>
<reference evidence="10 11" key="1">
    <citation type="journal article" date="2015" name="Genome Announc.">
        <title>Draft Genome Sequence of the Terrestrial Cyanobacterium Scytonema millei VB511283, Isolated from Eastern India.</title>
        <authorList>
            <person name="Sen D."/>
            <person name="Chandrababunaidu M.M."/>
            <person name="Singh D."/>
            <person name="Sanghi N."/>
            <person name="Ghorai A."/>
            <person name="Mishra G.P."/>
            <person name="Madduluri M."/>
            <person name="Adhikary S.P."/>
            <person name="Tripathy S."/>
        </authorList>
    </citation>
    <scope>NUCLEOTIDE SEQUENCE [LARGE SCALE GENOMIC DNA]</scope>
    <source>
        <strain evidence="10 11">VB511283</strain>
    </source>
</reference>
<evidence type="ECO:0000256" key="4">
    <source>
        <dbReference type="ARBA" id="ARBA00022679"/>
    </source>
</evidence>
<dbReference type="InterPro" id="IPR023346">
    <property type="entry name" value="Lysozyme-like_dom_sf"/>
</dbReference>
<keyword evidence="4" id="KW-0808">Transferase</keyword>
<dbReference type="Gene3D" id="2.60.200.20">
    <property type="match status" value="1"/>
</dbReference>
<keyword evidence="11" id="KW-1185">Reference proteome</keyword>